<dbReference type="SMART" id="SM00554">
    <property type="entry name" value="FAS1"/>
    <property type="match status" value="1"/>
</dbReference>
<feature type="compositionally biased region" description="Polar residues" evidence="1">
    <location>
        <begin position="46"/>
        <end position="55"/>
    </location>
</feature>
<protein>
    <submittedName>
        <fullName evidence="4">Fasciclin domain-containing protein</fullName>
    </submittedName>
</protein>
<dbReference type="Pfam" id="PF02469">
    <property type="entry name" value="Fasciclin"/>
    <property type="match status" value="1"/>
</dbReference>
<evidence type="ECO:0000256" key="2">
    <source>
        <dbReference type="SAM" id="SignalP"/>
    </source>
</evidence>
<sequence length="212" mass="21857">MKPNQLILRKVLFGIISVGSVVALSACNNQPTAQNTTPQQAEESPVASTPSATEVQSTTTAPATPSTTTTQSQNLAQLAQAANSAGSYTTLFKAVQAAGLTDQLTKKGPYTVFAPNDAAFAALPKGTLEDLLKPQNKNKLAKVLAYHVVPGKLTSSQLKSGKVKTVEGQSVTVKVTGGSQVGVNNANVLQADIPATNGVVHTIDKVLLPPGK</sequence>
<dbReference type="Gene3D" id="2.30.180.10">
    <property type="entry name" value="FAS1 domain"/>
    <property type="match status" value="1"/>
</dbReference>
<reference evidence="4" key="1">
    <citation type="submission" date="2020-09" db="EMBL/GenBank/DDBJ databases">
        <title>Iningainema tapete sp. nov. (Scytonemataceae, Cyanobacteria) from greenhouses in central Florida (USA) produces two types of nodularin with biosynthetic potential for microcystin-LR and anabaenopeptins.</title>
        <authorList>
            <person name="Berthold D.E."/>
            <person name="Lefler F.W."/>
            <person name="Huang I.-S."/>
            <person name="Abdulla H."/>
            <person name="Zimba P.V."/>
            <person name="Laughinghouse H.D. IV."/>
        </authorList>
    </citation>
    <scope>NUCLEOTIDE SEQUENCE</scope>
    <source>
        <strain evidence="4">BLCCT55</strain>
    </source>
</reference>
<dbReference type="InterPro" id="IPR000782">
    <property type="entry name" value="FAS1_domain"/>
</dbReference>
<dbReference type="GO" id="GO:0005615">
    <property type="term" value="C:extracellular space"/>
    <property type="evidence" value="ECO:0007669"/>
    <property type="project" value="TreeGrafter"/>
</dbReference>
<evidence type="ECO:0000313" key="5">
    <source>
        <dbReference type="Proteomes" id="UP000629098"/>
    </source>
</evidence>
<feature type="compositionally biased region" description="Low complexity" evidence="1">
    <location>
        <begin position="30"/>
        <end position="41"/>
    </location>
</feature>
<evidence type="ECO:0000256" key="1">
    <source>
        <dbReference type="SAM" id="MobiDB-lite"/>
    </source>
</evidence>
<dbReference type="GO" id="GO:0030198">
    <property type="term" value="P:extracellular matrix organization"/>
    <property type="evidence" value="ECO:0007669"/>
    <property type="project" value="TreeGrafter"/>
</dbReference>
<dbReference type="PROSITE" id="PS50213">
    <property type="entry name" value="FAS1"/>
    <property type="match status" value="1"/>
</dbReference>
<dbReference type="EMBL" id="JACXAE010000013">
    <property type="protein sequence ID" value="MBD2771025.1"/>
    <property type="molecule type" value="Genomic_DNA"/>
</dbReference>
<feature type="signal peptide" evidence="2">
    <location>
        <begin position="1"/>
        <end position="23"/>
    </location>
</feature>
<dbReference type="PANTHER" id="PTHR10900">
    <property type="entry name" value="PERIOSTIN-RELATED"/>
    <property type="match status" value="1"/>
</dbReference>
<dbReference type="InterPro" id="IPR050904">
    <property type="entry name" value="Adhesion/Biosynth-related"/>
</dbReference>
<dbReference type="AlphaFoldDB" id="A0A8J6XD98"/>
<organism evidence="4 5">
    <name type="scientific">Iningainema tapete BLCC-T55</name>
    <dbReference type="NCBI Taxonomy" id="2748662"/>
    <lineage>
        <taxon>Bacteria</taxon>
        <taxon>Bacillati</taxon>
        <taxon>Cyanobacteriota</taxon>
        <taxon>Cyanophyceae</taxon>
        <taxon>Nostocales</taxon>
        <taxon>Scytonemataceae</taxon>
        <taxon>Iningainema tapete</taxon>
    </lineage>
</organism>
<dbReference type="InterPro" id="IPR036378">
    <property type="entry name" value="FAS1_dom_sf"/>
</dbReference>
<dbReference type="FunFam" id="2.30.180.10:FF:000019">
    <property type="entry name" value="Cell surface lipoprotein"/>
    <property type="match status" value="1"/>
</dbReference>
<keyword evidence="2" id="KW-0732">Signal</keyword>
<gene>
    <name evidence="4" type="ORF">ICL16_02520</name>
</gene>
<name>A0A8J6XD98_9CYAN</name>
<dbReference type="PROSITE" id="PS51257">
    <property type="entry name" value="PROKAR_LIPOPROTEIN"/>
    <property type="match status" value="1"/>
</dbReference>
<feature type="region of interest" description="Disordered" evidence="1">
    <location>
        <begin position="30"/>
        <end position="72"/>
    </location>
</feature>
<dbReference type="GO" id="GO:0031012">
    <property type="term" value="C:extracellular matrix"/>
    <property type="evidence" value="ECO:0007669"/>
    <property type="project" value="TreeGrafter"/>
</dbReference>
<keyword evidence="5" id="KW-1185">Reference proteome</keyword>
<evidence type="ECO:0000259" key="3">
    <source>
        <dbReference type="PROSITE" id="PS50213"/>
    </source>
</evidence>
<comment type="caution">
    <text evidence="4">The sequence shown here is derived from an EMBL/GenBank/DDBJ whole genome shotgun (WGS) entry which is preliminary data.</text>
</comment>
<dbReference type="GO" id="GO:0050839">
    <property type="term" value="F:cell adhesion molecule binding"/>
    <property type="evidence" value="ECO:0007669"/>
    <property type="project" value="TreeGrafter"/>
</dbReference>
<evidence type="ECO:0000313" key="4">
    <source>
        <dbReference type="EMBL" id="MBD2771025.1"/>
    </source>
</evidence>
<proteinExistence type="predicted"/>
<accession>A0A8J6XD98</accession>
<dbReference type="GO" id="GO:0007155">
    <property type="term" value="P:cell adhesion"/>
    <property type="evidence" value="ECO:0007669"/>
    <property type="project" value="TreeGrafter"/>
</dbReference>
<feature type="compositionally biased region" description="Low complexity" evidence="1">
    <location>
        <begin position="56"/>
        <end position="72"/>
    </location>
</feature>
<dbReference type="RefSeq" id="WP_190825322.1">
    <property type="nucleotide sequence ID" value="NZ_CAWPPI010000013.1"/>
</dbReference>
<dbReference type="SUPFAM" id="SSF82153">
    <property type="entry name" value="FAS1 domain"/>
    <property type="match status" value="1"/>
</dbReference>
<dbReference type="Proteomes" id="UP000629098">
    <property type="component" value="Unassembled WGS sequence"/>
</dbReference>
<dbReference type="PANTHER" id="PTHR10900:SF77">
    <property type="entry name" value="FI19380P1"/>
    <property type="match status" value="1"/>
</dbReference>
<feature type="chain" id="PRO_5035255806" evidence="2">
    <location>
        <begin position="24"/>
        <end position="212"/>
    </location>
</feature>
<feature type="domain" description="FAS1" evidence="3">
    <location>
        <begin position="75"/>
        <end position="207"/>
    </location>
</feature>